<organism evidence="2 3">
    <name type="scientific">Leptobacterium flavescens</name>
    <dbReference type="NCBI Taxonomy" id="472055"/>
    <lineage>
        <taxon>Bacteria</taxon>
        <taxon>Pseudomonadati</taxon>
        <taxon>Bacteroidota</taxon>
        <taxon>Flavobacteriia</taxon>
        <taxon>Flavobacteriales</taxon>
        <taxon>Flavobacteriaceae</taxon>
        <taxon>Leptobacterium</taxon>
    </lineage>
</organism>
<keyword evidence="1" id="KW-0732">Signal</keyword>
<evidence type="ECO:0000256" key="1">
    <source>
        <dbReference type="SAM" id="SignalP"/>
    </source>
</evidence>
<evidence type="ECO:0000313" key="2">
    <source>
        <dbReference type="EMBL" id="NER12040.1"/>
    </source>
</evidence>
<dbReference type="RefSeq" id="WP_163605079.1">
    <property type="nucleotide sequence ID" value="NZ_JAABOO010000001.1"/>
</dbReference>
<feature type="signal peptide" evidence="1">
    <location>
        <begin position="1"/>
        <end position="25"/>
    </location>
</feature>
<dbReference type="AlphaFoldDB" id="A0A6P0UHW6"/>
<name>A0A6P0UHW6_9FLAO</name>
<gene>
    <name evidence="2" type="ORF">GWK08_01180</name>
</gene>
<keyword evidence="3" id="KW-1185">Reference proteome</keyword>
<evidence type="ECO:0008006" key="4">
    <source>
        <dbReference type="Google" id="ProtNLM"/>
    </source>
</evidence>
<proteinExistence type="predicted"/>
<evidence type="ECO:0000313" key="3">
    <source>
        <dbReference type="Proteomes" id="UP000468581"/>
    </source>
</evidence>
<dbReference type="Gene3D" id="2.40.160.20">
    <property type="match status" value="1"/>
</dbReference>
<feature type="chain" id="PRO_5026763306" description="Outer membrane beta-barrel protein" evidence="1">
    <location>
        <begin position="26"/>
        <end position="240"/>
    </location>
</feature>
<dbReference type="InterPro" id="IPR011250">
    <property type="entry name" value="OMP/PagP_B-barrel"/>
</dbReference>
<dbReference type="Proteomes" id="UP000468581">
    <property type="component" value="Unassembled WGS sequence"/>
</dbReference>
<sequence>MRVFILLCRILICISYLFFSGDANAQSEQEISDFSEVNEKFGIEVRTGVSFFADTRLSVDGLEEVYGNGTRSAFDTSPGLLLEIAMTYIYNPQFTMEISMGRLKANLKDYSFSVGGRTVRPEVNGALGGLYGMAGIYYKLRLSKNTDRFAFIMGSGLGLMDTDIKAELDSMSVLTDSDIVLTYQLSSGISLDLNSVINLSTTYKYLAGRNPVFTTEAPDLGQAHIKFRTHNILLGFRMTY</sequence>
<protein>
    <recommendedName>
        <fullName evidence="4">Outer membrane beta-barrel protein</fullName>
    </recommendedName>
</protein>
<comment type="caution">
    <text evidence="2">The sequence shown here is derived from an EMBL/GenBank/DDBJ whole genome shotgun (WGS) entry which is preliminary data.</text>
</comment>
<dbReference type="EMBL" id="JAABOO010000001">
    <property type="protein sequence ID" value="NER12040.1"/>
    <property type="molecule type" value="Genomic_DNA"/>
</dbReference>
<dbReference type="SUPFAM" id="SSF56925">
    <property type="entry name" value="OMPA-like"/>
    <property type="match status" value="1"/>
</dbReference>
<accession>A0A6P0UHW6</accession>
<reference evidence="2 3" key="1">
    <citation type="submission" date="2020-01" db="EMBL/GenBank/DDBJ databases">
        <title>Leptobacterium flavescens.</title>
        <authorList>
            <person name="Wang G."/>
        </authorList>
    </citation>
    <scope>NUCLEOTIDE SEQUENCE [LARGE SCALE GENOMIC DNA]</scope>
    <source>
        <strain evidence="2 3">KCTC 22160</strain>
    </source>
</reference>